<sequence length="129" mass="14099">MQAAIDNTVRLAGRRDQGHPICDSTLGPRLHGLNVLAGPPLVNRRAKPTHRLVADGHRVARLADVLGATYATGHAPFTEDRNLIKRFTAGPTDIYGWFGQRRLIWPPRLVTGRSQVYRSRTVTQGGGAA</sequence>
<reference evidence="1" key="1">
    <citation type="journal article" date="2014" name="Int. J. Syst. Evol. Microbiol.">
        <title>Complete genome sequence of Corynebacterium casei LMG S-19264T (=DSM 44701T), isolated from a smear-ripened cheese.</title>
        <authorList>
            <consortium name="US DOE Joint Genome Institute (JGI-PGF)"/>
            <person name="Walter F."/>
            <person name="Albersmeier A."/>
            <person name="Kalinowski J."/>
            <person name="Ruckert C."/>
        </authorList>
    </citation>
    <scope>NUCLEOTIDE SEQUENCE</scope>
    <source>
        <strain evidence="1">CGMCC 4.7308</strain>
    </source>
</reference>
<gene>
    <name evidence="1" type="ORF">GCM10011594_40230</name>
</gene>
<proteinExistence type="predicted"/>
<protein>
    <submittedName>
        <fullName evidence="1">Uncharacterized protein</fullName>
    </submittedName>
</protein>
<keyword evidence="2" id="KW-1185">Reference proteome</keyword>
<organism evidence="1 2">
    <name type="scientific">Nakamurella endophytica</name>
    <dbReference type="NCBI Taxonomy" id="1748367"/>
    <lineage>
        <taxon>Bacteria</taxon>
        <taxon>Bacillati</taxon>
        <taxon>Actinomycetota</taxon>
        <taxon>Actinomycetes</taxon>
        <taxon>Nakamurellales</taxon>
        <taxon>Nakamurellaceae</taxon>
        <taxon>Nakamurella</taxon>
    </lineage>
</organism>
<name>A0A917WMC3_9ACTN</name>
<evidence type="ECO:0000313" key="1">
    <source>
        <dbReference type="EMBL" id="GGM16155.1"/>
    </source>
</evidence>
<dbReference type="EMBL" id="BMNA01000015">
    <property type="protein sequence ID" value="GGM16155.1"/>
    <property type="molecule type" value="Genomic_DNA"/>
</dbReference>
<dbReference type="AlphaFoldDB" id="A0A917WMC3"/>
<accession>A0A917WMC3</accession>
<comment type="caution">
    <text evidence="1">The sequence shown here is derived from an EMBL/GenBank/DDBJ whole genome shotgun (WGS) entry which is preliminary data.</text>
</comment>
<reference evidence="1" key="2">
    <citation type="submission" date="2020-09" db="EMBL/GenBank/DDBJ databases">
        <authorList>
            <person name="Sun Q."/>
            <person name="Zhou Y."/>
        </authorList>
    </citation>
    <scope>NUCLEOTIDE SEQUENCE</scope>
    <source>
        <strain evidence="1">CGMCC 4.7308</strain>
    </source>
</reference>
<dbReference type="Proteomes" id="UP000655208">
    <property type="component" value="Unassembled WGS sequence"/>
</dbReference>
<evidence type="ECO:0000313" key="2">
    <source>
        <dbReference type="Proteomes" id="UP000655208"/>
    </source>
</evidence>